<dbReference type="GO" id="GO:0003677">
    <property type="term" value="F:DNA binding"/>
    <property type="evidence" value="ECO:0007669"/>
    <property type="project" value="UniProtKB-KW"/>
</dbReference>
<dbReference type="EMBL" id="WUQX01000001">
    <property type="protein sequence ID" value="MXP77140.1"/>
    <property type="molecule type" value="Genomic_DNA"/>
</dbReference>
<dbReference type="PROSITE" id="PS51198">
    <property type="entry name" value="UVRD_HELICASE_ATP_BIND"/>
    <property type="match status" value="1"/>
</dbReference>
<evidence type="ECO:0000256" key="11">
    <source>
        <dbReference type="RuleBase" id="RU364053"/>
    </source>
</evidence>
<dbReference type="Proteomes" id="UP000460412">
    <property type="component" value="Unassembled WGS sequence"/>
</dbReference>
<dbReference type="InterPro" id="IPR027417">
    <property type="entry name" value="P-loop_NTPase"/>
</dbReference>
<keyword evidence="6 11" id="KW-0238">DNA-binding</keyword>
<accession>A0A7X3SK89</accession>
<keyword evidence="15" id="KW-1185">Reference proteome</keyword>
<dbReference type="PANTHER" id="PTHR11070">
    <property type="entry name" value="UVRD / RECB / PCRA DNA HELICASE FAMILY MEMBER"/>
    <property type="match status" value="1"/>
</dbReference>
<feature type="domain" description="UvrD-like helicase C-terminal" evidence="13">
    <location>
        <begin position="286"/>
        <end position="564"/>
    </location>
</feature>
<evidence type="ECO:0000256" key="7">
    <source>
        <dbReference type="ARBA" id="ARBA00023235"/>
    </source>
</evidence>
<gene>
    <name evidence="14" type="primary">pcrA</name>
    <name evidence="14" type="ORF">GN277_17700</name>
</gene>
<keyword evidence="2 10" id="KW-0547">Nucleotide-binding</keyword>
<dbReference type="GO" id="GO:0005829">
    <property type="term" value="C:cytosol"/>
    <property type="evidence" value="ECO:0007669"/>
    <property type="project" value="TreeGrafter"/>
</dbReference>
<dbReference type="PANTHER" id="PTHR11070:SF2">
    <property type="entry name" value="ATP-DEPENDENT DNA HELICASE SRS2"/>
    <property type="match status" value="1"/>
</dbReference>
<dbReference type="InterPro" id="IPR000212">
    <property type="entry name" value="DNA_helicase_UvrD/REP"/>
</dbReference>
<dbReference type="GO" id="GO:0043138">
    <property type="term" value="F:3'-5' DNA helicase activity"/>
    <property type="evidence" value="ECO:0007669"/>
    <property type="project" value="UniProtKB-EC"/>
</dbReference>
<comment type="similarity">
    <text evidence="1 11">Belongs to the helicase family. UvrD subfamily.</text>
</comment>
<dbReference type="Gene3D" id="1.10.10.160">
    <property type="match status" value="1"/>
</dbReference>
<name>A0A7X3SK89_9FIRM</name>
<dbReference type="FunFam" id="1.10.486.10:FF:000003">
    <property type="entry name" value="ATP-dependent DNA helicase"/>
    <property type="match status" value="1"/>
</dbReference>
<keyword evidence="4 10" id="KW-0347">Helicase</keyword>
<evidence type="ECO:0000256" key="3">
    <source>
        <dbReference type="ARBA" id="ARBA00022801"/>
    </source>
</evidence>
<evidence type="ECO:0000256" key="2">
    <source>
        <dbReference type="ARBA" id="ARBA00022741"/>
    </source>
</evidence>
<comment type="catalytic activity">
    <reaction evidence="8">
        <text>Couples ATP hydrolysis with the unwinding of duplex DNA by translocating in the 3'-5' direction.</text>
        <dbReference type="EC" id="5.6.2.4"/>
    </reaction>
</comment>
<keyword evidence="3 10" id="KW-0378">Hydrolase</keyword>
<dbReference type="GO" id="GO:0016787">
    <property type="term" value="F:hydrolase activity"/>
    <property type="evidence" value="ECO:0007669"/>
    <property type="project" value="UniProtKB-UniRule"/>
</dbReference>
<dbReference type="Gene3D" id="1.10.486.10">
    <property type="entry name" value="PCRA, domain 4"/>
    <property type="match status" value="1"/>
</dbReference>
<dbReference type="PROSITE" id="PS51217">
    <property type="entry name" value="UVRD_HELICASE_CTER"/>
    <property type="match status" value="1"/>
</dbReference>
<dbReference type="GO" id="GO:0005524">
    <property type="term" value="F:ATP binding"/>
    <property type="evidence" value="ECO:0007669"/>
    <property type="project" value="UniProtKB-UniRule"/>
</dbReference>
<proteinExistence type="inferred from homology"/>
<dbReference type="GO" id="GO:0033202">
    <property type="term" value="C:DNA helicase complex"/>
    <property type="evidence" value="ECO:0007669"/>
    <property type="project" value="TreeGrafter"/>
</dbReference>
<dbReference type="Pfam" id="PF13361">
    <property type="entry name" value="UvrD_C"/>
    <property type="match status" value="1"/>
</dbReference>
<dbReference type="InterPro" id="IPR013986">
    <property type="entry name" value="DExx_box_DNA_helicase_dom_sf"/>
</dbReference>
<dbReference type="GO" id="GO:0009314">
    <property type="term" value="P:response to radiation"/>
    <property type="evidence" value="ECO:0007669"/>
    <property type="project" value="UniProtKB-ARBA"/>
</dbReference>
<dbReference type="RefSeq" id="WP_159756908.1">
    <property type="nucleotide sequence ID" value="NZ_WUQX01000001.1"/>
</dbReference>
<evidence type="ECO:0000256" key="8">
    <source>
        <dbReference type="ARBA" id="ARBA00034617"/>
    </source>
</evidence>
<evidence type="ECO:0000256" key="6">
    <source>
        <dbReference type="ARBA" id="ARBA00023125"/>
    </source>
</evidence>
<comment type="catalytic activity">
    <reaction evidence="9 11">
        <text>ATP + H2O = ADP + phosphate + H(+)</text>
        <dbReference type="Rhea" id="RHEA:13065"/>
        <dbReference type="ChEBI" id="CHEBI:15377"/>
        <dbReference type="ChEBI" id="CHEBI:15378"/>
        <dbReference type="ChEBI" id="CHEBI:30616"/>
        <dbReference type="ChEBI" id="CHEBI:43474"/>
        <dbReference type="ChEBI" id="CHEBI:456216"/>
        <dbReference type="EC" id="5.6.2.4"/>
    </reaction>
</comment>
<dbReference type="NCBIfam" id="TIGR01073">
    <property type="entry name" value="pcrA"/>
    <property type="match status" value="1"/>
</dbReference>
<reference evidence="14 15" key="1">
    <citation type="submission" date="2019-12" db="EMBL/GenBank/DDBJ databases">
        <title>Sporaefaciens musculi gen. nov., sp. nov., a novel bacterium isolated from the caecum of an obese mouse.</title>
        <authorList>
            <person name="Rasmussen T.S."/>
            <person name="Streidl T."/>
            <person name="Hitch T.C.A."/>
            <person name="Wortmann E."/>
            <person name="Deptula P."/>
            <person name="Hansen M."/>
            <person name="Nielsen D.S."/>
            <person name="Clavel T."/>
            <person name="Vogensen F.K."/>
        </authorList>
    </citation>
    <scope>NUCLEOTIDE SEQUENCE [LARGE SCALE GENOMIC DNA]</scope>
    <source>
        <strain evidence="14 15">WCA-9-b2</strain>
    </source>
</reference>
<dbReference type="InterPro" id="IPR014016">
    <property type="entry name" value="UvrD-like_ATP-bd"/>
</dbReference>
<evidence type="ECO:0000259" key="13">
    <source>
        <dbReference type="PROSITE" id="PS51217"/>
    </source>
</evidence>
<keyword evidence="7" id="KW-0413">Isomerase</keyword>
<dbReference type="InterPro" id="IPR014017">
    <property type="entry name" value="DNA_helicase_UvrD-like_C"/>
</dbReference>
<dbReference type="AlphaFoldDB" id="A0A7X3SK89"/>
<dbReference type="GO" id="GO:0006260">
    <property type="term" value="P:DNA replication"/>
    <property type="evidence" value="ECO:0007669"/>
    <property type="project" value="InterPro"/>
</dbReference>
<feature type="binding site" evidence="10">
    <location>
        <begin position="26"/>
        <end position="33"/>
    </location>
    <ligand>
        <name>ATP</name>
        <dbReference type="ChEBI" id="CHEBI:30616"/>
    </ligand>
</feature>
<dbReference type="EC" id="5.6.2.4" evidence="11"/>
<dbReference type="Pfam" id="PF21196">
    <property type="entry name" value="PcrA_UvrD_tudor"/>
    <property type="match status" value="1"/>
</dbReference>
<sequence>MGIYDTLNEQQKRAVLHTEGPLLVLAGAGSGKTRVLTHRIAYLIEEKGVNPWNILAITFTNKAAGEMRERVDKLVEFGAESVWVSTFHSMCVRILRRHIGLLGYDTNFTIYDTDDQKTLMKDVCKLLKIDTKVYKERALMAAVSHAKEELLTPQEFRRRAEGDFGRQKIGEVYEEYEKQLRANNALDFDDLLVKTVQLFQTQKEVLEYYQDRFRYIMVDEYQDTNTVQFELVRLLASKYRNLCVVGDDDQSIYKFRGANIKNILDFEQVFEDARTIKLEQNYRSTGHILNAANAVIRHNVGRKDKTLWTDNGEGEKLAFRQFDTGYDEAEYIVNDIKKNVAHGERTYQDHAILYRTNAQSRMFEEKFVTENIPYKIVGGINFYGRREIKDLLCYLKTVDNGQDDLAVRRIVNVPKRGIGLTSINRVQEYAAKREIGFYDALKAVELIPDIGRGASKLESFVALIEHFKTDAKDMSVSKLMEEIIEETGYVESLKAEGDEEAEARIENIDELISKIVAYEETCEEMDEPVTLSGFLAEVALVADIDSMDESKDYVVLMTLHSAKGLEFPHVYLVGLEDGIFPSYMTITSEDPGDLEEERRLCYVGITRARKNLTLTCARRRMIRGETQYNRMSRFVNEVPVELVSTGVKVEKLVEAPVKNVYKQAKQAFQTKLYAAQKPAKQFGTPLGGKLAYEAGDRVLHGKFGEGTVKAIVEGGRDYEVTVDFDERGIKKMFASFAKLQKI</sequence>
<organism evidence="14 15">
    <name type="scientific">Sporofaciens musculi</name>
    <dbReference type="NCBI Taxonomy" id="2681861"/>
    <lineage>
        <taxon>Bacteria</taxon>
        <taxon>Bacillati</taxon>
        <taxon>Bacillota</taxon>
        <taxon>Clostridia</taxon>
        <taxon>Lachnospirales</taxon>
        <taxon>Lachnospiraceae</taxon>
        <taxon>Sporofaciens</taxon>
    </lineage>
</organism>
<dbReference type="SUPFAM" id="SSF52540">
    <property type="entry name" value="P-loop containing nucleoside triphosphate hydrolases"/>
    <property type="match status" value="1"/>
</dbReference>
<dbReference type="FunFam" id="1.10.10.160:FF:000001">
    <property type="entry name" value="ATP-dependent DNA helicase"/>
    <property type="match status" value="1"/>
</dbReference>
<dbReference type="Gene3D" id="3.40.50.300">
    <property type="entry name" value="P-loop containing nucleotide triphosphate hydrolases"/>
    <property type="match status" value="2"/>
</dbReference>
<evidence type="ECO:0000256" key="4">
    <source>
        <dbReference type="ARBA" id="ARBA00022806"/>
    </source>
</evidence>
<dbReference type="InterPro" id="IPR005751">
    <property type="entry name" value="ATP-dep_DNA_helicase_PcrA"/>
</dbReference>
<evidence type="ECO:0000313" key="15">
    <source>
        <dbReference type="Proteomes" id="UP000460412"/>
    </source>
</evidence>
<dbReference type="CDD" id="cd17932">
    <property type="entry name" value="DEXQc_UvrD"/>
    <property type="match status" value="1"/>
</dbReference>
<protein>
    <recommendedName>
        <fullName evidence="11">ATP-dependent DNA helicase</fullName>
        <ecNumber evidence="11">5.6.2.4</ecNumber>
    </recommendedName>
</protein>
<keyword evidence="5 10" id="KW-0067">ATP-binding</keyword>
<feature type="domain" description="UvrD-like helicase ATP-binding" evidence="12">
    <location>
        <begin position="5"/>
        <end position="285"/>
    </location>
</feature>
<dbReference type="GO" id="GO:0000725">
    <property type="term" value="P:recombinational repair"/>
    <property type="evidence" value="ECO:0007669"/>
    <property type="project" value="TreeGrafter"/>
</dbReference>
<evidence type="ECO:0000256" key="9">
    <source>
        <dbReference type="ARBA" id="ARBA00048988"/>
    </source>
</evidence>
<evidence type="ECO:0000256" key="10">
    <source>
        <dbReference type="PROSITE-ProRule" id="PRU00560"/>
    </source>
</evidence>
<evidence type="ECO:0000259" key="12">
    <source>
        <dbReference type="PROSITE" id="PS51198"/>
    </source>
</evidence>
<dbReference type="CDD" id="cd18807">
    <property type="entry name" value="SF1_C_UvrD"/>
    <property type="match status" value="1"/>
</dbReference>
<evidence type="ECO:0000256" key="5">
    <source>
        <dbReference type="ARBA" id="ARBA00022840"/>
    </source>
</evidence>
<dbReference type="Pfam" id="PF00580">
    <property type="entry name" value="UvrD-helicase"/>
    <property type="match status" value="1"/>
</dbReference>
<comment type="caution">
    <text evidence="14">The sequence shown here is derived from an EMBL/GenBank/DDBJ whole genome shotgun (WGS) entry which is preliminary data.</text>
</comment>
<evidence type="ECO:0000313" key="14">
    <source>
        <dbReference type="EMBL" id="MXP77140.1"/>
    </source>
</evidence>
<evidence type="ECO:0000256" key="1">
    <source>
        <dbReference type="ARBA" id="ARBA00009922"/>
    </source>
</evidence>